<dbReference type="FlyBase" id="FBgn0285954">
    <property type="gene designation" value="caz"/>
</dbReference>
<dbReference type="DNASU" id="32587"/>
<reference evidence="2 4" key="7">
    <citation type="journal article" date="2007" name="Science">
        <title>The Release 5.1 annotation of Drosophila melanogaster heterochromatin.</title>
        <authorList>
            <person name="Smith C.D."/>
            <person name="Shu S."/>
            <person name="Mungall C.J."/>
            <person name="Karpen G.H."/>
        </authorList>
    </citation>
    <scope>NUCLEOTIDE SEQUENCE [LARGE SCALE GENOMIC DNA]</scope>
    <source>
        <strain evidence="4">Berkeley</strain>
    </source>
</reference>
<reference evidence="2 4" key="8">
    <citation type="journal article" date="2007" name="Science">
        <title>Sequence finishing and mapping of Drosophila melanogaster heterochromatin.</title>
        <authorList>
            <person name="Hoskins R.A."/>
            <person name="Carlson J.W."/>
            <person name="Kennedy C."/>
            <person name="Acevedo D."/>
            <person name="Evans-Holm M."/>
            <person name="Frise E."/>
            <person name="Wan K.H."/>
            <person name="Park S."/>
            <person name="Mendez-Lago M."/>
            <person name="Rossi F."/>
            <person name="Villasante A."/>
            <person name="Dimitri P."/>
            <person name="Karpen G.H."/>
            <person name="Celniker S.E."/>
        </authorList>
    </citation>
    <scope>NUCLEOTIDE SEQUENCE [LARGE SCALE GENOMIC DNA]</scope>
    <source>
        <strain evidence="4">Berkeley</strain>
    </source>
</reference>
<reference evidence="2 4" key="10">
    <citation type="journal article" date="2015" name="G3 (Bethesda)">
        <title>Gene Model Annotations for Drosophila melanogaster: The Rule-Benders.</title>
        <authorList>
            <consortium name="FlyBase Consortium"/>
            <person name="Crosby M.A."/>
            <person name="Gramates L.S."/>
            <person name="Dos Santos G."/>
            <person name="Matthews B.B."/>
            <person name="St Pierre S.E."/>
            <person name="Zhou P."/>
            <person name="Schroeder A.J."/>
            <person name="Falls K."/>
            <person name="Emmert D.B."/>
            <person name="Russo S.M."/>
            <person name="Gelbart W.M."/>
            <person name="null"/>
        </authorList>
    </citation>
    <scope>NUCLEOTIDE SEQUENCE [LARGE SCALE GENOMIC DNA]</scope>
    <source>
        <strain evidence="4">Berkeley</strain>
    </source>
</reference>
<evidence type="ECO:0000256" key="1">
    <source>
        <dbReference type="SAM" id="MobiDB-lite"/>
    </source>
</evidence>
<dbReference type="Proteomes" id="UP000000803">
    <property type="component" value="Chromosome X"/>
</dbReference>
<dbReference type="Bgee" id="FBgn0285954">
    <property type="expression patterns" value="Expressed in eye disc (Drosophila) and 189 other cell types or tissues"/>
</dbReference>
<evidence type="ECO:0000313" key="3">
    <source>
        <dbReference type="FlyBase" id="FBgn0285954"/>
    </source>
</evidence>
<dbReference type="GeneID" id="32587"/>
<reference evidence="2 4" key="1">
    <citation type="journal article" date="2000" name="Science">
        <title>The genome sequence of Drosophila melanogaster.</title>
        <authorList>
            <person name="Adams M.D."/>
            <person name="Celniker S.E."/>
            <person name="Holt R.A."/>
            <person name="Evans C.A."/>
            <person name="Gocayne J.D."/>
            <person name="Amanatides P.G."/>
            <person name="Scherer S.E."/>
            <person name="Li P.W."/>
            <person name="Hoskins R.A."/>
            <person name="Galle R.F."/>
            <person name="George R.A."/>
            <person name="Lewis S.E."/>
            <person name="Richards S."/>
            <person name="Ashburner M."/>
            <person name="Henderson S.N."/>
            <person name="Sutton G.G."/>
            <person name="Wortman J.R."/>
            <person name="Yandell M.D."/>
            <person name="Zhang Q."/>
            <person name="Chen L.X."/>
            <person name="Brandon R.C."/>
            <person name="Rogers Y.H."/>
            <person name="Blazej R.G."/>
            <person name="Champe M."/>
            <person name="Pfeiffer B.D."/>
            <person name="Wan K.H."/>
            <person name="Doyle C."/>
            <person name="Baxter E.G."/>
            <person name="Helt G."/>
            <person name="Nelson C.R."/>
            <person name="Gabor G.L."/>
            <person name="Abril J.F."/>
            <person name="Agbayani A."/>
            <person name="An H.J."/>
            <person name="Andrews-Pfannkoch C."/>
            <person name="Baldwin D."/>
            <person name="Ballew R.M."/>
            <person name="Basu A."/>
            <person name="Baxendale J."/>
            <person name="Bayraktaroglu L."/>
            <person name="Beasley E.M."/>
            <person name="Beeson K.Y."/>
            <person name="Benos P.V."/>
            <person name="Berman B.P."/>
            <person name="Bhandari D."/>
            <person name="Bolshakov S."/>
            <person name="Borkova D."/>
            <person name="Botchan M.R."/>
            <person name="Bouck J."/>
            <person name="Brokstein P."/>
            <person name="Brottier P."/>
            <person name="Burtis K.C."/>
            <person name="Busam D.A."/>
            <person name="Butler H."/>
            <person name="Cadieu E."/>
            <person name="Center A."/>
            <person name="Chandra I."/>
            <person name="Cherry J.M."/>
            <person name="Cawley S."/>
            <person name="Dahlke C."/>
            <person name="Davenport L.B."/>
            <person name="Davies P."/>
            <person name="de Pablos B."/>
            <person name="Delcher A."/>
            <person name="Deng Z."/>
            <person name="Mays A.D."/>
            <person name="Dew I."/>
            <person name="Dietz S.M."/>
            <person name="Dodson K."/>
            <person name="Doup L.E."/>
            <person name="Downes M."/>
            <person name="Dugan-Rocha S."/>
            <person name="Dunkov B.C."/>
            <person name="Dunn P."/>
            <person name="Durbin K.J."/>
            <person name="Evangelista C.C."/>
            <person name="Ferraz C."/>
            <person name="Ferriera S."/>
            <person name="Fleischmann W."/>
            <person name="Fosler C."/>
            <person name="Gabrielian A.E."/>
            <person name="Garg N.S."/>
            <person name="Gelbart W.M."/>
            <person name="Glasser K."/>
            <person name="Glodek A."/>
            <person name="Gong F."/>
            <person name="Gorrell J.H."/>
            <person name="Gu Z."/>
            <person name="Guan P."/>
            <person name="Harris M."/>
            <person name="Harris N.L."/>
            <person name="Harvey D."/>
            <person name="Heiman T.J."/>
            <person name="Hernandez J.R."/>
            <person name="Houck J."/>
            <person name="Hostin D."/>
            <person name="Houston K.A."/>
            <person name="Howland T.J."/>
            <person name="Wei M.H."/>
            <person name="Ibegwam C."/>
            <person name="Jalali M."/>
            <person name="Kalush F."/>
            <person name="Karpen G.H."/>
            <person name="Ke Z."/>
            <person name="Kennison J.A."/>
            <person name="Ketchum K.A."/>
            <person name="Kimmel B.E."/>
            <person name="Kodira C.D."/>
            <person name="Kraft C."/>
            <person name="Kravitz S."/>
            <person name="Kulp D."/>
            <person name="Lai Z."/>
            <person name="Lasko P."/>
            <person name="Lei Y."/>
            <person name="Levitsky A.A."/>
            <person name="Li J."/>
            <person name="Li Z."/>
            <person name="Liang Y."/>
            <person name="Lin X."/>
            <person name="Liu X."/>
            <person name="Mattei B."/>
            <person name="McIntosh T.C."/>
            <person name="McLeod M.P."/>
            <person name="McPherson D."/>
            <person name="Merkulov G."/>
            <person name="Milshina N.V."/>
            <person name="Mobarry C."/>
            <person name="Morris J."/>
            <person name="Moshrefi A."/>
            <person name="Mount S.M."/>
            <person name="Moy M."/>
            <person name="Murphy B."/>
            <person name="Murphy L."/>
            <person name="Muzny D.M."/>
            <person name="Nelson D.L."/>
            <person name="Nelson D.R."/>
            <person name="Nelson K.A."/>
            <person name="Nixon K."/>
            <person name="Nusskern D.R."/>
            <person name="Pacleb J.M."/>
            <person name="Palazzolo M."/>
            <person name="Pittman G.S."/>
            <person name="Pan S."/>
            <person name="Pollard J."/>
            <person name="Puri V."/>
            <person name="Reese M.G."/>
            <person name="Reinert K."/>
            <person name="Remington K."/>
            <person name="Saunders R.D."/>
            <person name="Scheeler F."/>
            <person name="Shen H."/>
            <person name="Shue B.C."/>
            <person name="Siden-Kiamos I."/>
            <person name="Simpson M."/>
            <person name="Skupski M.P."/>
            <person name="Smith T."/>
            <person name="Spier E."/>
            <person name="Spradling A.C."/>
            <person name="Stapleton M."/>
            <person name="Strong R."/>
            <person name="Sun E."/>
            <person name="Svirskas R."/>
            <person name="Tector C."/>
            <person name="Turner R."/>
            <person name="Venter E."/>
            <person name="Wang A.H."/>
            <person name="Wang X."/>
            <person name="Wang Z.Y."/>
            <person name="Wassarman D.A."/>
            <person name="Weinstock G.M."/>
            <person name="Weissenbach J."/>
            <person name="Williams S.M."/>
            <person name="WoodageT"/>
            <person name="Worley K.C."/>
            <person name="Wu D."/>
            <person name="Yang S."/>
            <person name="Yao Q.A."/>
            <person name="Ye J."/>
            <person name="Yeh R.F."/>
            <person name="Zaveri J.S."/>
            <person name="Zhan M."/>
            <person name="Zhang G."/>
            <person name="Zhao Q."/>
            <person name="Zheng L."/>
            <person name="Zheng X.H."/>
            <person name="Zhong F.N."/>
            <person name="Zhong W."/>
            <person name="Zhou X."/>
            <person name="Zhu S."/>
            <person name="Zhu X."/>
            <person name="Smith H.O."/>
            <person name="Gibbs R.A."/>
            <person name="Myers E.W."/>
            <person name="Rubin G.M."/>
            <person name="Venter J.C."/>
        </authorList>
    </citation>
    <scope>NUCLEOTIDE SEQUENCE [LARGE SCALE GENOMIC DNA]</scope>
    <source>
        <strain evidence="4">Berkeley</strain>
    </source>
</reference>
<name>M9PHV6_DROME</name>
<reference evidence="2 4" key="4">
    <citation type="journal article" date="2002" name="Genome Biol.">
        <title>The transposable elements of the Drosophila melanogaster euchromatin: a genomics perspective.</title>
        <authorList>
            <person name="Kaminker J.S."/>
            <person name="Bergman C.M."/>
            <person name="Kronmiller B."/>
            <person name="Carlson J."/>
            <person name="Svirskas R."/>
            <person name="Patel S."/>
            <person name="Frise E."/>
            <person name="Wheeler D.A."/>
            <person name="Lewis S.E."/>
            <person name="Rubin G.M."/>
            <person name="Ashburner M."/>
            <person name="Celniker S.E."/>
        </authorList>
    </citation>
    <scope>NUCLEOTIDE SEQUENCE [LARGE SCALE GENOMIC DNA]</scope>
    <source>
        <strain evidence="4">Berkeley</strain>
    </source>
</reference>
<dbReference type="RefSeq" id="NP_001259602.1">
    <property type="nucleotide sequence ID" value="NM_001272673.1"/>
</dbReference>
<reference evidence="2 4" key="3">
    <citation type="journal article" date="2002" name="Genome Biol.">
        <title>Annotation of the Drosophila melanogaster euchromatic genome: a systematic review.</title>
        <authorList>
            <person name="Misra S."/>
            <person name="Crosby M.A."/>
            <person name="Mungall C.J."/>
            <person name="Matthews B.B."/>
            <person name="Campbell K.S."/>
            <person name="Hradecky P."/>
            <person name="Huang Y."/>
            <person name="Kaminker J.S."/>
            <person name="Millburn G.H."/>
            <person name="Prochnik S.E."/>
            <person name="Smith C.D."/>
            <person name="Tupy J.L."/>
            <person name="Whitfied E.J."/>
            <person name="Bayraktaroglu L."/>
            <person name="Berman B.P."/>
            <person name="Bettencourt B.R."/>
            <person name="Celniker S.E."/>
            <person name="de Grey A.D."/>
            <person name="Drysdale R.A."/>
            <person name="Harris N.L."/>
            <person name="Richter J."/>
            <person name="Russo S."/>
            <person name="Schroeder A.J."/>
            <person name="Shu S.Q."/>
            <person name="Stapleton M."/>
            <person name="Yamada C."/>
            <person name="Ashburner M."/>
            <person name="Gelbart W.M."/>
            <person name="Rubin G.M."/>
            <person name="Lewis S.E."/>
        </authorList>
    </citation>
    <scope>GENOME REANNOTATION</scope>
    <source>
        <strain evidence="4">Berkeley</strain>
    </source>
</reference>
<dbReference type="VEuPathDB" id="VectorBase:FBgn0285954"/>
<accession>M9PHV6</accession>
<protein>
    <submittedName>
        <fullName evidence="2">Cabeza, isoform E</fullName>
    </submittedName>
</protein>
<feature type="compositionally biased region" description="Gly residues" evidence="1">
    <location>
        <begin position="43"/>
        <end position="69"/>
    </location>
</feature>
<reference evidence="2 4" key="9">
    <citation type="journal article" date="2015" name="G3 (Bethesda)">
        <title>Gene Model Annotations for Drosophila melanogaster: Impact of High-Throughput Data.</title>
        <authorList>
            <consortium name="FlyBase Consortium"/>
            <person name="Matthews B.B."/>
            <person name="Dos Santos G."/>
            <person name="Crosby M.A."/>
            <person name="Emmert D.B."/>
            <person name="St Pierre S.E."/>
            <person name="Gramates L.S."/>
            <person name="Zhou P."/>
            <person name="Schroeder A.J."/>
            <person name="Falls K."/>
            <person name="Strelets V."/>
            <person name="Russo S.M."/>
            <person name="Gelbart W.M."/>
            <person name="null"/>
        </authorList>
    </citation>
    <scope>NUCLEOTIDE SEQUENCE [LARGE SCALE GENOMIC DNA]</scope>
    <source>
        <strain evidence="4">Berkeley</strain>
    </source>
</reference>
<dbReference type="ExpressionAtlas" id="M9PHV6">
    <property type="expression patterns" value="baseline and differential"/>
</dbReference>
<gene>
    <name evidence="2 3" type="primary">caz</name>
    <name evidence="2" type="synonym">anon-Pen19</name>
    <name evidence="2" type="synonym">BcDNA:GM09207</name>
    <name evidence="2" type="synonym">Cabeza</name>
    <name evidence="2" type="synonym">cas</name>
    <name evidence="2" type="synonym">Caz</name>
    <name evidence="2" type="synonym">dFUS</name>
    <name evidence="2" type="synonym">Dmel\CG3606</name>
    <name evidence="2" type="synonym">EWSR1</name>
    <name evidence="2" type="synonym">l(1)5g11</name>
    <name evidence="2" type="synonym">P19</name>
    <name evidence="2" type="synonym">p19</name>
    <name evidence="2" type="synonym">Pen19</name>
    <name evidence="2" type="synonym">pen19</name>
    <name evidence="2" type="synonym">SARFH</name>
    <name evidence="2" type="synonym">Sarfh</name>
    <name evidence="2" type="synonym">TFIID</name>
    <name evidence="2 3" type="ORF">CG3606</name>
    <name evidence="2" type="ORF">Dmel_CG3606</name>
</gene>
<reference evidence="2 4" key="5">
    <citation type="journal article" date="2002" name="Genome Biol.">
        <title>Heterochromatic sequences in a Drosophila whole-genome shotgun assembly.</title>
        <authorList>
            <person name="Hoskins R.A."/>
            <person name="Smith C.D."/>
            <person name="Carlson J.W."/>
            <person name="Carvalho A.B."/>
            <person name="Halpern A."/>
            <person name="Kaminker J.S."/>
            <person name="Kennedy C."/>
            <person name="Mungall C.J."/>
            <person name="Sullivan B.A."/>
            <person name="Sutton G.G."/>
            <person name="Yasuhara J.C."/>
            <person name="Wakimoto B.T."/>
            <person name="Myers E.W."/>
            <person name="Celniker S.E."/>
            <person name="Rubin G.M."/>
            <person name="Karpen G.H."/>
        </authorList>
    </citation>
    <scope>NUCLEOTIDE SEQUENCE [LARGE SCALE GENOMIC DNA]</scope>
    <source>
        <strain evidence="4">Berkeley</strain>
    </source>
</reference>
<reference evidence="2 4" key="11">
    <citation type="journal article" date="2015" name="Genome Res.">
        <title>The Release 6 reference sequence of the Drosophila melanogaster genome.</title>
        <authorList>
            <person name="Hoskins R.A."/>
            <person name="Carlson J.W."/>
            <person name="Wan K.H."/>
            <person name="Park S."/>
            <person name="Mendez I."/>
            <person name="Galle S.E."/>
            <person name="Booth B.W."/>
            <person name="Pfeiffer B.D."/>
            <person name="George R.A."/>
            <person name="Svirskas R."/>
            <person name="Krzywinski M."/>
            <person name="Schein J."/>
            <person name="Accardo M.C."/>
            <person name="Damia E."/>
            <person name="Messina G."/>
            <person name="Mendez-Lago M."/>
            <person name="de Pablos B."/>
            <person name="Demakova O.V."/>
            <person name="Andreyeva E.N."/>
            <person name="Boldyreva L.V."/>
            <person name="Marra M."/>
            <person name="Carvalho A.B."/>
            <person name="Dimitri P."/>
            <person name="Villasante A."/>
            <person name="Zhimulev I.F."/>
            <person name="Rubin G.M."/>
            <person name="Karpen G.H."/>
            <person name="Celniker S.E."/>
        </authorList>
    </citation>
    <scope>NUCLEOTIDE SEQUENCE [LARGE SCALE GENOMIC DNA]</scope>
    <source>
        <strain evidence="4">Berkeley</strain>
    </source>
</reference>
<dbReference type="AlphaFoldDB" id="M9PHV6"/>
<keyword evidence="4" id="KW-1185">Reference proteome</keyword>
<feature type="compositionally biased region" description="Polar residues" evidence="1">
    <location>
        <begin position="24"/>
        <end position="34"/>
    </location>
</feature>
<feature type="region of interest" description="Disordered" evidence="1">
    <location>
        <begin position="1"/>
        <end position="80"/>
    </location>
</feature>
<sequence length="124" mass="13707">MERGGYGGGSGQGYNNFAVPPPNYQQMPNKTGNYNEPPPNYGKQGGGYDSGSGHRGSGGSGNGGGGGGSWNDRGGNSYGTRRILGRRRWWWRRRRRWVRWQRHDHPGGHHLCLRHGSLDHRAGH</sequence>
<evidence type="ECO:0000313" key="4">
    <source>
        <dbReference type="Proteomes" id="UP000000803"/>
    </source>
</evidence>
<organism evidence="2 4">
    <name type="scientific">Drosophila melanogaster</name>
    <name type="common">Fruit fly</name>
    <dbReference type="NCBI Taxonomy" id="7227"/>
    <lineage>
        <taxon>Eukaryota</taxon>
        <taxon>Metazoa</taxon>
        <taxon>Ecdysozoa</taxon>
        <taxon>Arthropoda</taxon>
        <taxon>Hexapoda</taxon>
        <taxon>Insecta</taxon>
        <taxon>Pterygota</taxon>
        <taxon>Neoptera</taxon>
        <taxon>Endopterygota</taxon>
        <taxon>Diptera</taxon>
        <taxon>Brachycera</taxon>
        <taxon>Muscomorpha</taxon>
        <taxon>Ephydroidea</taxon>
        <taxon>Drosophilidae</taxon>
        <taxon>Drosophila</taxon>
        <taxon>Sophophora</taxon>
    </lineage>
</organism>
<evidence type="ECO:0000313" key="2">
    <source>
        <dbReference type="EMBL" id="AGB95444.1"/>
    </source>
</evidence>
<dbReference type="EMBL" id="AE014298">
    <property type="protein sequence ID" value="AGB95444.1"/>
    <property type="molecule type" value="Genomic_DNA"/>
</dbReference>
<dbReference type="CTD" id="32587"/>
<feature type="compositionally biased region" description="Gly residues" evidence="1">
    <location>
        <begin position="1"/>
        <end position="12"/>
    </location>
</feature>
<reference evidence="2 4" key="2">
    <citation type="journal article" date="2002" name="Genome Biol.">
        <title>Finishing a whole-genome shotgun: release 3 of the Drosophila melanogaster euchromatic genome sequence.</title>
        <authorList>
            <person name="Celniker S.E."/>
            <person name="Wheeler D.A."/>
            <person name="Kronmiller B."/>
            <person name="Carlson J.W."/>
            <person name="Halpern A."/>
            <person name="Patel S."/>
            <person name="Adams M."/>
            <person name="Champe M."/>
            <person name="Dugan S.P."/>
            <person name="Frise E."/>
            <person name="Hodgson A."/>
            <person name="George R.A."/>
            <person name="Hoskins R.A."/>
            <person name="Laverty T."/>
            <person name="Muzny D.M."/>
            <person name="Nelson C.R."/>
            <person name="Pacleb J.M."/>
            <person name="Park S."/>
            <person name="Pfeiffer B.D."/>
            <person name="Richards S."/>
            <person name="Sodergren E.J."/>
            <person name="Svirskas R."/>
            <person name="Tabor P.E."/>
            <person name="Wan K."/>
            <person name="Stapleton M."/>
            <person name="Sutton G.G."/>
            <person name="Venter C."/>
            <person name="Weinstock G."/>
            <person name="Scherer S.E."/>
            <person name="Myers E.W."/>
            <person name="Gibbs R.A."/>
            <person name="Rubin G.M."/>
        </authorList>
    </citation>
    <scope>NUCLEOTIDE SEQUENCE [LARGE SCALE GENOMIC DNA]</scope>
    <source>
        <strain evidence="4">Berkeley</strain>
    </source>
</reference>
<dbReference type="OrthoDB" id="76445at2759"/>
<dbReference type="BioGRID-ORCS" id="32587">
    <property type="hits" value="0 hits in 3 CRISPR screens"/>
</dbReference>
<dbReference type="HOGENOM" id="CLU_2006245_0_0_1"/>
<proteinExistence type="predicted"/>
<reference evidence="2 4" key="6">
    <citation type="journal article" date="2005" name="PLoS Comput. Biol.">
        <title>Combined evidence annotation of transposable elements in genome sequences.</title>
        <authorList>
            <person name="Quesneville H."/>
            <person name="Bergman C.M."/>
            <person name="Andrieu O."/>
            <person name="Autard D."/>
            <person name="Nouaud D."/>
            <person name="Ashburner M."/>
            <person name="Anxolabehere D."/>
        </authorList>
    </citation>
    <scope>NUCLEOTIDE SEQUENCE [LARGE SCALE GENOMIC DNA]</scope>
    <source>
        <strain evidence="4">Berkeley</strain>
    </source>
</reference>
<dbReference type="AGR" id="FB:FBgn0285954"/>